<keyword evidence="1" id="KW-0812">Transmembrane</keyword>
<keyword evidence="1" id="KW-1133">Transmembrane helix</keyword>
<dbReference type="VEuPathDB" id="ToxoDB:NCLIV_054440"/>
<evidence type="ECO:0000256" key="1">
    <source>
        <dbReference type="SAM" id="Phobius"/>
    </source>
</evidence>
<dbReference type="OrthoDB" id="375885at2759"/>
<dbReference type="RefSeq" id="XP_003885046.1">
    <property type="nucleotide sequence ID" value="XM_003884997.1"/>
</dbReference>
<dbReference type="Proteomes" id="UP000007494">
    <property type="component" value="Chromosome XI"/>
</dbReference>
<sequence length="227" mass="24357">MASRALFPVTAPTGLLTGGRAARTSPASLSSRVPLPRYSASTFFARPGAQKAGKLVHSSLCAGALQRSALPRTPSAQLATGDRLRVFPSVHNTLLANATGPRRFFAAAVGEKATQALQSTGSSAAPSRPSQGNSAQFQPSVADKARGALGVGFLHPSKMIGFAATYLLNFRFYFIVFGEVMKLVLATMSSGLFSFLFSFVLAFEVFYFFLQCYISYTFLTMFFTVLF</sequence>
<evidence type="ECO:0000313" key="4">
    <source>
        <dbReference type="Proteomes" id="UP000007494"/>
    </source>
</evidence>
<dbReference type="InParanoid" id="F0VMS2"/>
<dbReference type="AlphaFoldDB" id="F0VMS2"/>
<name>F0VMS2_NEOCL</name>
<feature type="transmembrane region" description="Helical" evidence="1">
    <location>
        <begin position="208"/>
        <end position="226"/>
    </location>
</feature>
<dbReference type="EMBL" id="FR823392">
    <property type="protein sequence ID" value="CBZ55018.1"/>
    <property type="molecule type" value="Genomic_DNA"/>
</dbReference>
<dbReference type="eggNOG" id="ENOG502S9BZ">
    <property type="taxonomic scope" value="Eukaryota"/>
</dbReference>
<evidence type="ECO:0000313" key="3">
    <source>
        <dbReference type="EMBL" id="CEL69743.1"/>
    </source>
</evidence>
<reference evidence="4" key="3">
    <citation type="journal article" date="2012" name="PLoS Pathog.">
        <title>Comparative genomics of the apicomplexan parasites Toxoplasma gondii and Neospora caninum: Coccidia differing in host range and transmission strategy.</title>
        <authorList>
            <person name="Reid A.J."/>
            <person name="Vermont S.J."/>
            <person name="Cotton J.A."/>
            <person name="Harris D."/>
            <person name="Hill-Cawthorne G.A."/>
            <person name="Konen-Waisman S."/>
            <person name="Latham S.M."/>
            <person name="Mourier T."/>
            <person name="Norton R."/>
            <person name="Quail M.A."/>
            <person name="Sanders M."/>
            <person name="Shanmugam D."/>
            <person name="Sohal A."/>
            <person name="Wasmuth J.D."/>
            <person name="Brunk B."/>
            <person name="Grigg M.E."/>
            <person name="Howard J.C."/>
            <person name="Parkinson J."/>
            <person name="Roos D.S."/>
            <person name="Trees A.J."/>
            <person name="Berriman M."/>
            <person name="Pain A."/>
            <person name="Wastling J.M."/>
        </authorList>
    </citation>
    <scope>NUCLEOTIDE SEQUENCE [LARGE SCALE GENOMIC DNA]</scope>
    <source>
        <strain evidence="4">Liverpool</strain>
    </source>
</reference>
<protein>
    <recommendedName>
        <fullName evidence="5">Transmembrane protein</fullName>
    </recommendedName>
</protein>
<reference evidence="2" key="2">
    <citation type="submission" date="2011-03" db="EMBL/GenBank/DDBJ databases">
        <title>Comparative genomics and transcriptomics of Neospora caninum and Toxoplasma gondii.</title>
        <authorList>
            <person name="Reid A.J."/>
            <person name="Sohal A."/>
            <person name="Harris D."/>
            <person name="Quail M."/>
            <person name="Sanders M."/>
            <person name="Berriman M."/>
            <person name="Wastling J.M."/>
            <person name="Pain A."/>
        </authorList>
    </citation>
    <scope>NUCLEOTIDE SEQUENCE</scope>
    <source>
        <strain evidence="2">Liverpool</strain>
    </source>
</reference>
<gene>
    <name evidence="3" type="ORF">BN1204_054440</name>
    <name evidence="2" type="ORF">NCLIV_054440</name>
</gene>
<keyword evidence="1" id="KW-0472">Membrane</keyword>
<keyword evidence="4" id="KW-1185">Reference proteome</keyword>
<accession>F0VMS2</accession>
<dbReference type="OMA" id="PFCATAR"/>
<proteinExistence type="predicted"/>
<dbReference type="GeneID" id="13446733"/>
<dbReference type="EMBL" id="LN714486">
    <property type="protein sequence ID" value="CEL69743.1"/>
    <property type="molecule type" value="Genomic_DNA"/>
</dbReference>
<reference evidence="3" key="4">
    <citation type="journal article" date="2015" name="PLoS ONE">
        <title>Comprehensive Evaluation of Toxoplasma gondii VEG and Neospora caninum LIV Genomes with Tachyzoite Stage Transcriptome and Proteome Defines Novel Transcript Features.</title>
        <authorList>
            <person name="Ramaprasad A."/>
            <person name="Mourier T."/>
            <person name="Naeem R."/>
            <person name="Malas T.B."/>
            <person name="Moussa E."/>
            <person name="Panigrahi A."/>
            <person name="Vermont S.J."/>
            <person name="Otto T.D."/>
            <person name="Wastling J."/>
            <person name="Pain A."/>
        </authorList>
    </citation>
    <scope>NUCLEOTIDE SEQUENCE</scope>
    <source>
        <strain evidence="3">Liverpool</strain>
    </source>
</reference>
<organism evidence="2 4">
    <name type="scientific">Neospora caninum (strain Liverpool)</name>
    <dbReference type="NCBI Taxonomy" id="572307"/>
    <lineage>
        <taxon>Eukaryota</taxon>
        <taxon>Sar</taxon>
        <taxon>Alveolata</taxon>
        <taxon>Apicomplexa</taxon>
        <taxon>Conoidasida</taxon>
        <taxon>Coccidia</taxon>
        <taxon>Eucoccidiorida</taxon>
        <taxon>Eimeriorina</taxon>
        <taxon>Sarcocystidae</taxon>
        <taxon>Neospora</taxon>
    </lineage>
</organism>
<evidence type="ECO:0000313" key="2">
    <source>
        <dbReference type="EMBL" id="CBZ55018.1"/>
    </source>
</evidence>
<reference evidence="2" key="1">
    <citation type="submission" date="2011-02" db="EMBL/GenBank/DDBJ databases">
        <authorList>
            <person name="Aslett M."/>
        </authorList>
    </citation>
    <scope>NUCLEOTIDE SEQUENCE</scope>
    <source>
        <strain evidence="2">Liverpool</strain>
    </source>
</reference>
<evidence type="ECO:0008006" key="5">
    <source>
        <dbReference type="Google" id="ProtNLM"/>
    </source>
</evidence>